<sequence length="148" mass="16115">MMREFTGKHMAGVMVAGFGIVVAVNFYMASLATNGFGGVVVENSYVASQKYNGWLAEAERQEATGWQLDASRTADGLVVVETQNAPETATLTAIARHPLGHKTTRTLAFTRQDDGRFVADQPLDAGRWTLRMTLSDGDRKRVVEAPLP</sequence>
<gene>
    <name evidence="2" type="ORF">KYN89_14680</name>
</gene>
<dbReference type="EMBL" id="JAHWXP010000005">
    <property type="protein sequence ID" value="MBY8338292.1"/>
    <property type="molecule type" value="Genomic_DNA"/>
</dbReference>
<comment type="caution">
    <text evidence="2">The sequence shown here is derived from an EMBL/GenBank/DDBJ whole genome shotgun (WGS) entry which is preliminary data.</text>
</comment>
<keyword evidence="3" id="KW-1185">Reference proteome</keyword>
<reference evidence="2 3" key="1">
    <citation type="submission" date="2021-07" db="EMBL/GenBank/DDBJ databases">
        <title>Alteriqipengyuania abyssalis NZ-12B nov, sp.nov isolated from deep sea sponge in pacific ocean.</title>
        <authorList>
            <person name="Tareen S."/>
            <person name="Wink J."/>
        </authorList>
    </citation>
    <scope>NUCLEOTIDE SEQUENCE [LARGE SCALE GENOMIC DNA]</scope>
    <source>
        <strain evidence="2 3">NZ-12B</strain>
    </source>
</reference>
<organism evidence="2 3">
    <name type="scientific">Alteriqipengyuania abyssalis</name>
    <dbReference type="NCBI Taxonomy" id="2860200"/>
    <lineage>
        <taxon>Bacteria</taxon>
        <taxon>Pseudomonadati</taxon>
        <taxon>Pseudomonadota</taxon>
        <taxon>Alphaproteobacteria</taxon>
        <taxon>Sphingomonadales</taxon>
        <taxon>Erythrobacteraceae</taxon>
        <taxon>Alteriqipengyuania</taxon>
    </lineage>
</organism>
<evidence type="ECO:0000313" key="3">
    <source>
        <dbReference type="Proteomes" id="UP000759298"/>
    </source>
</evidence>
<evidence type="ECO:0000256" key="1">
    <source>
        <dbReference type="SAM" id="Phobius"/>
    </source>
</evidence>
<proteinExistence type="predicted"/>
<accession>A0ABS7PHU0</accession>
<name>A0ABS7PHU0_9SPHN</name>
<keyword evidence="1" id="KW-0472">Membrane</keyword>
<dbReference type="Pfam" id="PF05751">
    <property type="entry name" value="FixH"/>
    <property type="match status" value="1"/>
</dbReference>
<feature type="transmembrane region" description="Helical" evidence="1">
    <location>
        <begin position="12"/>
        <end position="32"/>
    </location>
</feature>
<evidence type="ECO:0000313" key="2">
    <source>
        <dbReference type="EMBL" id="MBY8338292.1"/>
    </source>
</evidence>
<protein>
    <submittedName>
        <fullName evidence="2">FixH family protein</fullName>
    </submittedName>
</protein>
<dbReference type="Proteomes" id="UP000759298">
    <property type="component" value="Unassembled WGS sequence"/>
</dbReference>
<keyword evidence="1" id="KW-1133">Transmembrane helix</keyword>
<dbReference type="InterPro" id="IPR008620">
    <property type="entry name" value="FixH"/>
</dbReference>
<keyword evidence="1" id="KW-0812">Transmembrane</keyword>